<dbReference type="OrthoDB" id="3761882at2759"/>
<dbReference type="EMBL" id="ML976614">
    <property type="protein sequence ID" value="KAF1850769.1"/>
    <property type="molecule type" value="Genomic_DNA"/>
</dbReference>
<sequence>MTVSSATSSIGTERLSLNEHHVEFPDLDDAQSISGSNIDPAKLTMLLRVKFGAGSYDIYIMHNSYCIIAPRKLSAGEIARCRRR</sequence>
<protein>
    <submittedName>
        <fullName evidence="1">Uncharacterized protein</fullName>
    </submittedName>
</protein>
<accession>A0A9P4GSL9</accession>
<comment type="caution">
    <text evidence="1">The sequence shown here is derived from an EMBL/GenBank/DDBJ whole genome shotgun (WGS) entry which is preliminary data.</text>
</comment>
<evidence type="ECO:0000313" key="1">
    <source>
        <dbReference type="EMBL" id="KAF1850769.1"/>
    </source>
</evidence>
<evidence type="ECO:0000313" key="2">
    <source>
        <dbReference type="Proteomes" id="UP000800039"/>
    </source>
</evidence>
<organism evidence="1 2">
    <name type="scientific">Cucurbitaria berberidis CBS 394.84</name>
    <dbReference type="NCBI Taxonomy" id="1168544"/>
    <lineage>
        <taxon>Eukaryota</taxon>
        <taxon>Fungi</taxon>
        <taxon>Dikarya</taxon>
        <taxon>Ascomycota</taxon>
        <taxon>Pezizomycotina</taxon>
        <taxon>Dothideomycetes</taxon>
        <taxon>Pleosporomycetidae</taxon>
        <taxon>Pleosporales</taxon>
        <taxon>Pleosporineae</taxon>
        <taxon>Cucurbitariaceae</taxon>
        <taxon>Cucurbitaria</taxon>
    </lineage>
</organism>
<name>A0A9P4GSL9_9PLEO</name>
<dbReference type="GeneID" id="63849732"/>
<dbReference type="RefSeq" id="XP_040793332.1">
    <property type="nucleotide sequence ID" value="XM_040932481.1"/>
</dbReference>
<dbReference type="AlphaFoldDB" id="A0A9P4GSL9"/>
<proteinExistence type="predicted"/>
<reference evidence="1" key="1">
    <citation type="submission" date="2020-01" db="EMBL/GenBank/DDBJ databases">
        <authorList>
            <consortium name="DOE Joint Genome Institute"/>
            <person name="Haridas S."/>
            <person name="Albert R."/>
            <person name="Binder M."/>
            <person name="Bloem J."/>
            <person name="Labutti K."/>
            <person name="Salamov A."/>
            <person name="Andreopoulos B."/>
            <person name="Baker S.E."/>
            <person name="Barry K."/>
            <person name="Bills G."/>
            <person name="Bluhm B.H."/>
            <person name="Cannon C."/>
            <person name="Castanera R."/>
            <person name="Culley D.E."/>
            <person name="Daum C."/>
            <person name="Ezra D."/>
            <person name="Gonzalez J.B."/>
            <person name="Henrissat B."/>
            <person name="Kuo A."/>
            <person name="Liang C."/>
            <person name="Lipzen A."/>
            <person name="Lutzoni F."/>
            <person name="Magnuson J."/>
            <person name="Mondo S."/>
            <person name="Nolan M."/>
            <person name="Ohm R."/>
            <person name="Pangilinan J."/>
            <person name="Park H.-J."/>
            <person name="Ramirez L."/>
            <person name="Alfaro M."/>
            <person name="Sun H."/>
            <person name="Tritt A."/>
            <person name="Yoshinaga Y."/>
            <person name="Zwiers L.-H."/>
            <person name="Turgeon B.G."/>
            <person name="Goodwin S.B."/>
            <person name="Spatafora J.W."/>
            <person name="Crous P.W."/>
            <person name="Grigoriev I.V."/>
        </authorList>
    </citation>
    <scope>NUCLEOTIDE SEQUENCE</scope>
    <source>
        <strain evidence="1">CBS 394.84</strain>
    </source>
</reference>
<gene>
    <name evidence="1" type="ORF">K460DRAFT_361536</name>
</gene>
<keyword evidence="2" id="KW-1185">Reference proteome</keyword>
<dbReference type="Proteomes" id="UP000800039">
    <property type="component" value="Unassembled WGS sequence"/>
</dbReference>